<dbReference type="RefSeq" id="WP_128627142.1">
    <property type="nucleotide sequence ID" value="NZ_RKST01000011.1"/>
</dbReference>
<reference evidence="3 4" key="1">
    <citation type="submission" date="2018-11" db="EMBL/GenBank/DDBJ databases">
        <title>Pseudaminobacter arsenicus sp. nov., an arsenic-resistant bacterium isolated from arsenic-rich aquifers.</title>
        <authorList>
            <person name="Mu Y."/>
        </authorList>
    </citation>
    <scope>NUCLEOTIDE SEQUENCE [LARGE SCALE GENOMIC DNA]</scope>
    <source>
        <strain evidence="3 4">CB3</strain>
    </source>
</reference>
<name>A0A432V5W6_9HYPH</name>
<keyword evidence="3" id="KW-0969">Cilium</keyword>
<gene>
    <name evidence="3" type="primary">flgB</name>
    <name evidence="3" type="ORF">EET67_12935</name>
</gene>
<evidence type="ECO:0000256" key="1">
    <source>
        <dbReference type="ARBA" id="ARBA00004117"/>
    </source>
</evidence>
<evidence type="ECO:0000313" key="3">
    <source>
        <dbReference type="EMBL" id="RUM97550.1"/>
    </source>
</evidence>
<keyword evidence="3" id="KW-0282">Flagellum</keyword>
<comment type="subcellular location">
    <subcellularLocation>
        <location evidence="1">Bacterial flagellum basal body</location>
    </subcellularLocation>
</comment>
<dbReference type="Pfam" id="PF00460">
    <property type="entry name" value="Flg_bb_rod"/>
    <property type="match status" value="1"/>
</dbReference>
<accession>A0A432V5W6</accession>
<dbReference type="OrthoDB" id="9788334at2"/>
<dbReference type="NCBIfam" id="NF004653">
    <property type="entry name" value="PRK06003.1"/>
    <property type="match status" value="1"/>
</dbReference>
<sequence length="126" mass="13734">MQPVNLFKLASQQSQWLAVRQSAIAGNIANVNTPGYGTAEIEPFEKVLDSRRVAMNATQQGHFSGGVTNAGFSVRNEDGANSVLPSENTVVLENELIKANEVRRTFELNTAIVKAFHRMTMLSVKG</sequence>
<dbReference type="AlphaFoldDB" id="A0A432V5W6"/>
<dbReference type="InterPro" id="IPR001444">
    <property type="entry name" value="Flag_bb_rod_N"/>
</dbReference>
<evidence type="ECO:0000313" key="4">
    <source>
        <dbReference type="Proteomes" id="UP000281647"/>
    </source>
</evidence>
<dbReference type="Proteomes" id="UP000281647">
    <property type="component" value="Unassembled WGS sequence"/>
</dbReference>
<dbReference type="EMBL" id="RKST01000011">
    <property type="protein sequence ID" value="RUM97550.1"/>
    <property type="molecule type" value="Genomic_DNA"/>
</dbReference>
<evidence type="ECO:0000259" key="2">
    <source>
        <dbReference type="Pfam" id="PF00460"/>
    </source>
</evidence>
<protein>
    <submittedName>
        <fullName evidence="3">Flagellar basal body rod protein FlgB</fullName>
    </submittedName>
</protein>
<proteinExistence type="predicted"/>
<dbReference type="GO" id="GO:0009425">
    <property type="term" value="C:bacterial-type flagellum basal body"/>
    <property type="evidence" value="ECO:0007669"/>
    <property type="project" value="UniProtKB-SubCell"/>
</dbReference>
<keyword evidence="3" id="KW-0966">Cell projection</keyword>
<keyword evidence="4" id="KW-1185">Reference proteome</keyword>
<comment type="caution">
    <text evidence="3">The sequence shown here is derived from an EMBL/GenBank/DDBJ whole genome shotgun (WGS) entry which is preliminary data.</text>
</comment>
<feature type="domain" description="Flagellar basal body rod protein N-terminal" evidence="2">
    <location>
        <begin position="18"/>
        <end position="36"/>
    </location>
</feature>
<organism evidence="3 4">
    <name type="scientific">Borborobacter arsenicus</name>
    <dbReference type="NCBI Taxonomy" id="1851146"/>
    <lineage>
        <taxon>Bacteria</taxon>
        <taxon>Pseudomonadati</taxon>
        <taxon>Pseudomonadota</taxon>
        <taxon>Alphaproteobacteria</taxon>
        <taxon>Hyphomicrobiales</taxon>
        <taxon>Phyllobacteriaceae</taxon>
        <taxon>Borborobacter</taxon>
    </lineage>
</organism>